<dbReference type="AlphaFoldDB" id="A0A0A2T9N8"/>
<keyword evidence="2 3" id="KW-0238">DNA-binding</keyword>
<dbReference type="STRING" id="1385514.N782_04280"/>
<dbReference type="OrthoDB" id="9812993at2"/>
<dbReference type="PROSITE" id="PS50977">
    <property type="entry name" value="HTH_TETR_2"/>
    <property type="match status" value="1"/>
</dbReference>
<dbReference type="SUPFAM" id="SSF46689">
    <property type="entry name" value="Homeodomain-like"/>
    <property type="match status" value="1"/>
</dbReference>
<organism evidence="5 6">
    <name type="scientific">Pontibacillus yanchengensis Y32</name>
    <dbReference type="NCBI Taxonomy" id="1385514"/>
    <lineage>
        <taxon>Bacteria</taxon>
        <taxon>Bacillati</taxon>
        <taxon>Bacillota</taxon>
        <taxon>Bacilli</taxon>
        <taxon>Bacillales</taxon>
        <taxon>Bacillaceae</taxon>
        <taxon>Pontibacillus</taxon>
    </lineage>
</organism>
<dbReference type="GO" id="GO:0003677">
    <property type="term" value="F:DNA binding"/>
    <property type="evidence" value="ECO:0007669"/>
    <property type="project" value="UniProtKB-UniRule"/>
</dbReference>
<reference evidence="5 6" key="1">
    <citation type="journal article" date="2015" name="Stand. Genomic Sci.">
        <title>High quality draft genome sequence of the moderately halophilic bacterium Pontibacillus yanchengensis Y32(T) and comparison among Pontibacillus genomes.</title>
        <authorList>
            <person name="Huang J."/>
            <person name="Qiao Z.X."/>
            <person name="Tang J.W."/>
            <person name="Wang G."/>
        </authorList>
    </citation>
    <scope>NUCLEOTIDE SEQUENCE [LARGE SCALE GENOMIC DNA]</scope>
    <source>
        <strain evidence="5 6">Y32</strain>
    </source>
</reference>
<dbReference type="Proteomes" id="UP000030147">
    <property type="component" value="Unassembled WGS sequence"/>
</dbReference>
<comment type="caution">
    <text evidence="5">The sequence shown here is derived from an EMBL/GenBank/DDBJ whole genome shotgun (WGS) entry which is preliminary data.</text>
</comment>
<dbReference type="PANTHER" id="PTHR43479">
    <property type="entry name" value="ACREF/ENVCD OPERON REPRESSOR-RELATED"/>
    <property type="match status" value="1"/>
</dbReference>
<evidence type="ECO:0000256" key="3">
    <source>
        <dbReference type="PROSITE-ProRule" id="PRU00335"/>
    </source>
</evidence>
<dbReference type="InterPro" id="IPR050624">
    <property type="entry name" value="HTH-type_Tx_Regulator"/>
</dbReference>
<dbReference type="eggNOG" id="COG1309">
    <property type="taxonomic scope" value="Bacteria"/>
</dbReference>
<feature type="DNA-binding region" description="H-T-H motif" evidence="3">
    <location>
        <begin position="25"/>
        <end position="44"/>
    </location>
</feature>
<dbReference type="EMBL" id="AVBF01000119">
    <property type="protein sequence ID" value="KGP70786.1"/>
    <property type="molecule type" value="Genomic_DNA"/>
</dbReference>
<evidence type="ECO:0000259" key="4">
    <source>
        <dbReference type="PROSITE" id="PS50977"/>
    </source>
</evidence>
<evidence type="ECO:0000313" key="5">
    <source>
        <dbReference type="EMBL" id="KGP70786.1"/>
    </source>
</evidence>
<feature type="domain" description="HTH tetR-type" evidence="4">
    <location>
        <begin position="2"/>
        <end position="62"/>
    </location>
</feature>
<dbReference type="Gene3D" id="1.10.357.10">
    <property type="entry name" value="Tetracycline Repressor, domain 2"/>
    <property type="match status" value="1"/>
</dbReference>
<name>A0A0A2T9N8_9BACI</name>
<proteinExistence type="predicted"/>
<gene>
    <name evidence="5" type="ORF">N782_04280</name>
</gene>
<dbReference type="PRINTS" id="PR00455">
    <property type="entry name" value="HTHTETR"/>
</dbReference>
<evidence type="ECO:0000256" key="1">
    <source>
        <dbReference type="ARBA" id="ARBA00022491"/>
    </source>
</evidence>
<accession>A0A0A2T9N8</accession>
<sequence>MNTQKEKIIHSSMRLFSENGYHETSMQAIAKACGISKGSLYNVFSSKEDLYMDSIEYFQHAMFQKAQSLDNKSFNSRKETFIQKLIIQIEDFLDKRDFILLQFRELPIRDNQRLQTLMEENKNRMRHWHKNLFTEAYGHTIQPYIWDVIIMFEGMMKEYLHLLVQNKIHLSIEHLARFLSDRMDVIIHQIDRDQVEPMLPLSFMGEGMTYNIEEHIDKIIKDMKKVIDTLSINKDEKQYYLDSINLLEEEIHQKEPRLFLLRALITYIKETPELRSYSNHLEQLVTEYIS</sequence>
<dbReference type="PANTHER" id="PTHR43479:SF22">
    <property type="entry name" value="TRANSCRIPTIONAL REGULATOR, TETR FAMILY"/>
    <property type="match status" value="1"/>
</dbReference>
<keyword evidence="1" id="KW-0678">Repressor</keyword>
<keyword evidence="6" id="KW-1185">Reference proteome</keyword>
<evidence type="ECO:0000313" key="6">
    <source>
        <dbReference type="Proteomes" id="UP000030147"/>
    </source>
</evidence>
<evidence type="ECO:0000256" key="2">
    <source>
        <dbReference type="ARBA" id="ARBA00023125"/>
    </source>
</evidence>
<dbReference type="RefSeq" id="WP_036824837.1">
    <property type="nucleotide sequence ID" value="NZ_AVBF01000119.1"/>
</dbReference>
<dbReference type="Pfam" id="PF00440">
    <property type="entry name" value="TetR_N"/>
    <property type="match status" value="1"/>
</dbReference>
<protein>
    <recommendedName>
        <fullName evidence="4">HTH tetR-type domain-containing protein</fullName>
    </recommendedName>
</protein>
<dbReference type="InterPro" id="IPR001647">
    <property type="entry name" value="HTH_TetR"/>
</dbReference>
<dbReference type="InterPro" id="IPR009057">
    <property type="entry name" value="Homeodomain-like_sf"/>
</dbReference>